<keyword evidence="5 10" id="KW-0472">Membrane</keyword>
<dbReference type="EC" id="2.3.1.225" evidence="10"/>
<evidence type="ECO:0000313" key="14">
    <source>
        <dbReference type="Proteomes" id="UP001165122"/>
    </source>
</evidence>
<dbReference type="GO" id="GO:0005783">
    <property type="term" value="C:endoplasmic reticulum"/>
    <property type="evidence" value="ECO:0007669"/>
    <property type="project" value="TreeGrafter"/>
</dbReference>
<organism evidence="13 14">
    <name type="scientific">Triparma laevis f. longispina</name>
    <dbReference type="NCBI Taxonomy" id="1714387"/>
    <lineage>
        <taxon>Eukaryota</taxon>
        <taxon>Sar</taxon>
        <taxon>Stramenopiles</taxon>
        <taxon>Ochrophyta</taxon>
        <taxon>Bolidophyceae</taxon>
        <taxon>Parmales</taxon>
        <taxon>Triparmaceae</taxon>
        <taxon>Triparma</taxon>
    </lineage>
</organism>
<dbReference type="InterPro" id="IPR039859">
    <property type="entry name" value="PFA4/ZDH16/20/ERF2-like"/>
</dbReference>
<comment type="catalytic activity">
    <reaction evidence="9 10">
        <text>L-cysteinyl-[protein] + hexadecanoyl-CoA = S-hexadecanoyl-L-cysteinyl-[protein] + CoA</text>
        <dbReference type="Rhea" id="RHEA:36683"/>
        <dbReference type="Rhea" id="RHEA-COMP:10131"/>
        <dbReference type="Rhea" id="RHEA-COMP:11032"/>
        <dbReference type="ChEBI" id="CHEBI:29950"/>
        <dbReference type="ChEBI" id="CHEBI:57287"/>
        <dbReference type="ChEBI" id="CHEBI:57379"/>
        <dbReference type="ChEBI" id="CHEBI:74151"/>
        <dbReference type="EC" id="2.3.1.225"/>
    </reaction>
</comment>
<evidence type="ECO:0000256" key="1">
    <source>
        <dbReference type="ARBA" id="ARBA00004127"/>
    </source>
</evidence>
<evidence type="ECO:0000259" key="12">
    <source>
        <dbReference type="Pfam" id="PF01529"/>
    </source>
</evidence>
<protein>
    <recommendedName>
        <fullName evidence="10">Palmitoyltransferase</fullName>
        <ecNumber evidence="10">2.3.1.225</ecNumber>
    </recommendedName>
</protein>
<dbReference type="PROSITE" id="PS50216">
    <property type="entry name" value="DHHC"/>
    <property type="match status" value="1"/>
</dbReference>
<feature type="transmembrane region" description="Helical" evidence="10">
    <location>
        <begin position="121"/>
        <end position="140"/>
    </location>
</feature>
<keyword evidence="6" id="KW-0564">Palmitate</keyword>
<sequence>MSEPTYSNDPSDLEENKPLTSTSDLRAFDGIASSPTPRGGLLNTPSLRSCCLLSSQPCRRLGSSYIYNDHIYRTKKTCIVGPHFPATLFIVLFISGATWFFGFVTPRVVTLDNLGKETPSFVFHQCVCLSFWVLCNYLLMKTACTDPGIMLGPTELPPQIANDESEYSKWRFCQKCEIYQGPLTAHCNDCKCCIDELDHHCPWMGKCVGKGNMRCFKLFNLSWVVYFLYAIVTTFV</sequence>
<evidence type="ECO:0000256" key="6">
    <source>
        <dbReference type="ARBA" id="ARBA00023139"/>
    </source>
</evidence>
<accession>A0A9W7DP87</accession>
<gene>
    <name evidence="13" type="ORF">TrLO_g4675</name>
</gene>
<dbReference type="GO" id="GO:0005794">
    <property type="term" value="C:Golgi apparatus"/>
    <property type="evidence" value="ECO:0007669"/>
    <property type="project" value="TreeGrafter"/>
</dbReference>
<dbReference type="AlphaFoldDB" id="A0A9W7DP87"/>
<evidence type="ECO:0000256" key="3">
    <source>
        <dbReference type="ARBA" id="ARBA00022692"/>
    </source>
</evidence>
<evidence type="ECO:0000256" key="2">
    <source>
        <dbReference type="ARBA" id="ARBA00022679"/>
    </source>
</evidence>
<evidence type="ECO:0000313" key="13">
    <source>
        <dbReference type="EMBL" id="GMH49355.1"/>
    </source>
</evidence>
<feature type="compositionally biased region" description="Polar residues" evidence="11">
    <location>
        <begin position="1"/>
        <end position="10"/>
    </location>
</feature>
<comment type="similarity">
    <text evidence="10">Belongs to the DHHC palmitoyltransferase family.</text>
</comment>
<dbReference type="InterPro" id="IPR001594">
    <property type="entry name" value="Palmitoyltrfase_DHHC"/>
</dbReference>
<evidence type="ECO:0000256" key="11">
    <source>
        <dbReference type="SAM" id="MobiDB-lite"/>
    </source>
</evidence>
<keyword evidence="3 10" id="KW-0812">Transmembrane</keyword>
<dbReference type="GO" id="GO:0019706">
    <property type="term" value="F:protein-cysteine S-palmitoyltransferase activity"/>
    <property type="evidence" value="ECO:0007669"/>
    <property type="project" value="UniProtKB-EC"/>
</dbReference>
<feature type="transmembrane region" description="Helical" evidence="10">
    <location>
        <begin position="83"/>
        <end position="101"/>
    </location>
</feature>
<evidence type="ECO:0000256" key="9">
    <source>
        <dbReference type="ARBA" id="ARBA00048048"/>
    </source>
</evidence>
<evidence type="ECO:0000256" key="7">
    <source>
        <dbReference type="ARBA" id="ARBA00023288"/>
    </source>
</evidence>
<name>A0A9W7DP87_9STRA</name>
<dbReference type="Pfam" id="PF01529">
    <property type="entry name" value="DHHC"/>
    <property type="match status" value="1"/>
</dbReference>
<dbReference type="EMBL" id="BRXW01000383">
    <property type="protein sequence ID" value="GMH49355.1"/>
    <property type="molecule type" value="Genomic_DNA"/>
</dbReference>
<comment type="domain">
    <text evidence="10">The DHHC domain is required for palmitoyltransferase activity.</text>
</comment>
<feature type="domain" description="Palmitoyltransferase DHHC" evidence="12">
    <location>
        <begin position="168"/>
        <end position="235"/>
    </location>
</feature>
<comment type="subcellular location">
    <subcellularLocation>
        <location evidence="1">Endomembrane system</location>
        <topology evidence="1">Multi-pass membrane protein</topology>
    </subcellularLocation>
</comment>
<dbReference type="PANTHER" id="PTHR22883">
    <property type="entry name" value="ZINC FINGER DHHC DOMAIN CONTAINING PROTEIN"/>
    <property type="match status" value="1"/>
</dbReference>
<feature type="transmembrane region" description="Helical" evidence="10">
    <location>
        <begin position="218"/>
        <end position="235"/>
    </location>
</feature>
<evidence type="ECO:0000256" key="5">
    <source>
        <dbReference type="ARBA" id="ARBA00023136"/>
    </source>
</evidence>
<keyword evidence="14" id="KW-1185">Reference proteome</keyword>
<reference evidence="14" key="1">
    <citation type="journal article" date="2023" name="Commun. Biol.">
        <title>Genome analysis of Parmales, the sister group of diatoms, reveals the evolutionary specialization of diatoms from phago-mixotrophs to photoautotrophs.</title>
        <authorList>
            <person name="Ban H."/>
            <person name="Sato S."/>
            <person name="Yoshikawa S."/>
            <person name="Yamada K."/>
            <person name="Nakamura Y."/>
            <person name="Ichinomiya M."/>
            <person name="Sato N."/>
            <person name="Blanc-Mathieu R."/>
            <person name="Endo H."/>
            <person name="Kuwata A."/>
            <person name="Ogata H."/>
        </authorList>
    </citation>
    <scope>NUCLEOTIDE SEQUENCE [LARGE SCALE GENOMIC DNA]</scope>
    <source>
        <strain evidence="14">NIES 3700</strain>
    </source>
</reference>
<evidence type="ECO:0000256" key="4">
    <source>
        <dbReference type="ARBA" id="ARBA00022989"/>
    </source>
</evidence>
<evidence type="ECO:0000256" key="8">
    <source>
        <dbReference type="ARBA" id="ARBA00023315"/>
    </source>
</evidence>
<dbReference type="GO" id="GO:0006612">
    <property type="term" value="P:protein targeting to membrane"/>
    <property type="evidence" value="ECO:0007669"/>
    <property type="project" value="TreeGrafter"/>
</dbReference>
<keyword evidence="7" id="KW-0449">Lipoprotein</keyword>
<comment type="caution">
    <text evidence="13">The sequence shown here is derived from an EMBL/GenBank/DDBJ whole genome shotgun (WGS) entry which is preliminary data.</text>
</comment>
<keyword evidence="2 10" id="KW-0808">Transferase</keyword>
<dbReference type="OrthoDB" id="9909019at2759"/>
<feature type="region of interest" description="Disordered" evidence="11">
    <location>
        <begin position="1"/>
        <end position="21"/>
    </location>
</feature>
<dbReference type="Proteomes" id="UP001165122">
    <property type="component" value="Unassembled WGS sequence"/>
</dbReference>
<dbReference type="PANTHER" id="PTHR22883:SF43">
    <property type="entry name" value="PALMITOYLTRANSFERASE APP"/>
    <property type="match status" value="1"/>
</dbReference>
<proteinExistence type="inferred from homology"/>
<keyword evidence="8 10" id="KW-0012">Acyltransferase</keyword>
<keyword evidence="4 10" id="KW-1133">Transmembrane helix</keyword>
<evidence type="ECO:0000256" key="10">
    <source>
        <dbReference type="RuleBase" id="RU079119"/>
    </source>
</evidence>